<accession>A0A3S3YRE8</accession>
<organism evidence="2 3">
    <name type="scientific">Falsigemmobacter intermedius</name>
    <dbReference type="NCBI Taxonomy" id="1553448"/>
    <lineage>
        <taxon>Bacteria</taxon>
        <taxon>Pseudomonadati</taxon>
        <taxon>Pseudomonadota</taxon>
        <taxon>Alphaproteobacteria</taxon>
        <taxon>Rhodobacterales</taxon>
        <taxon>Paracoccaceae</taxon>
        <taxon>Falsigemmobacter</taxon>
    </lineage>
</organism>
<comment type="caution">
    <text evidence="2">The sequence shown here is derived from an EMBL/GenBank/DDBJ whole genome shotgun (WGS) entry which is preliminary data.</text>
</comment>
<dbReference type="OrthoDB" id="9811153at2"/>
<feature type="region of interest" description="Disordered" evidence="1">
    <location>
        <begin position="96"/>
        <end position="121"/>
    </location>
</feature>
<sequence length="121" mass="13118">MRRIAAPGIVGETVTEAGELIIVRWTWTGGARSEAVTLPFPRLVAIQSGAFTLPPPEGERHLCASDSVSIPKGAPHQLYCHSAGVTLDEVVALPPPLSAPLPDMPRKPRRRRRAEHRRSSS</sequence>
<proteinExistence type="predicted"/>
<evidence type="ECO:0000313" key="3">
    <source>
        <dbReference type="Proteomes" id="UP000287168"/>
    </source>
</evidence>
<dbReference type="Gene3D" id="2.60.120.10">
    <property type="entry name" value="Jelly Rolls"/>
    <property type="match status" value="1"/>
</dbReference>
<dbReference type="SUPFAM" id="SSF51182">
    <property type="entry name" value="RmlC-like cupins"/>
    <property type="match status" value="1"/>
</dbReference>
<protein>
    <recommendedName>
        <fullName evidence="4">Cupin</fullName>
    </recommendedName>
</protein>
<dbReference type="InterPro" id="IPR014710">
    <property type="entry name" value="RmlC-like_jellyroll"/>
</dbReference>
<reference evidence="2 3" key="1">
    <citation type="journal article" date="2015" name="Int. J. Syst. Evol. Microbiol.">
        <title>Gemmobacter intermedius sp. nov., isolated from a white stork (Ciconia ciconia).</title>
        <authorList>
            <person name="Kampfer P."/>
            <person name="Jerzak L."/>
            <person name="Wilharm G."/>
            <person name="Golke J."/>
            <person name="Busse H.J."/>
            <person name="Glaeser S.P."/>
        </authorList>
    </citation>
    <scope>NUCLEOTIDE SEQUENCE [LARGE SCALE GENOMIC DNA]</scope>
    <source>
        <strain evidence="2 3">119/4</strain>
    </source>
</reference>
<evidence type="ECO:0000256" key="1">
    <source>
        <dbReference type="SAM" id="MobiDB-lite"/>
    </source>
</evidence>
<feature type="compositionally biased region" description="Basic residues" evidence="1">
    <location>
        <begin position="107"/>
        <end position="121"/>
    </location>
</feature>
<evidence type="ECO:0000313" key="2">
    <source>
        <dbReference type="EMBL" id="RWY44643.1"/>
    </source>
</evidence>
<name>A0A3S3YRE8_9RHOB</name>
<dbReference type="RefSeq" id="WP_128486443.1">
    <property type="nucleotide sequence ID" value="NZ_JBHLXB010000026.1"/>
</dbReference>
<gene>
    <name evidence="2" type="ORF">EP867_01480</name>
</gene>
<dbReference type="Proteomes" id="UP000287168">
    <property type="component" value="Unassembled WGS sequence"/>
</dbReference>
<dbReference type="InterPro" id="IPR011051">
    <property type="entry name" value="RmlC_Cupin_sf"/>
</dbReference>
<dbReference type="EMBL" id="SBLC01000002">
    <property type="protein sequence ID" value="RWY44643.1"/>
    <property type="molecule type" value="Genomic_DNA"/>
</dbReference>
<keyword evidence="3" id="KW-1185">Reference proteome</keyword>
<dbReference type="AlphaFoldDB" id="A0A3S3YRE8"/>
<evidence type="ECO:0008006" key="4">
    <source>
        <dbReference type="Google" id="ProtNLM"/>
    </source>
</evidence>